<dbReference type="Proteomes" id="UP000307440">
    <property type="component" value="Unassembled WGS sequence"/>
</dbReference>
<accession>A0A5C3KCR6</accession>
<sequence length="308" mass="34607">MQRVSSFKVPEPVKISSNEPFPLEPASHTLIENIIRNYCDETSPAAFEENGCAVCGQLTPIMHLSQLSDCDVDLSCLISSNNTHKERKHESKPVMGYETPAIDNKCDSICTECLIEVKKGCSPKYSLANGLWIGDVPDELQDLTFAERILISRVHHNRCLMQVASGYAKMIANAIMYATPAVKIYHALPPTVSELDEALAVIFIGYTQPTEEEYKRSPLLVRQNKVSTALEWLKLNHYQYADRHISKENLDQYPLNGVPIIDFCYADKNEDPTNKLQREMSVHDNEINIATSEGKCPFIVHGITGTEY</sequence>
<dbReference type="AlphaFoldDB" id="A0A5C3KCR6"/>
<dbReference type="EMBL" id="ML210470">
    <property type="protein sequence ID" value="TFK17724.1"/>
    <property type="molecule type" value="Genomic_DNA"/>
</dbReference>
<name>A0A5C3KCR6_COPMA</name>
<dbReference type="STRING" id="230819.A0A5C3KCR6"/>
<gene>
    <name evidence="2" type="ORF">FA15DRAFT_604516</name>
</gene>
<feature type="domain" description="DUF6570" evidence="1">
    <location>
        <begin position="119"/>
        <end position="251"/>
    </location>
</feature>
<evidence type="ECO:0000313" key="3">
    <source>
        <dbReference type="Proteomes" id="UP000307440"/>
    </source>
</evidence>
<keyword evidence="3" id="KW-1185">Reference proteome</keyword>
<dbReference type="Pfam" id="PF20209">
    <property type="entry name" value="DUF6570"/>
    <property type="match status" value="1"/>
</dbReference>
<dbReference type="InterPro" id="IPR046700">
    <property type="entry name" value="DUF6570"/>
</dbReference>
<reference evidence="2 3" key="1">
    <citation type="journal article" date="2019" name="Nat. Ecol. Evol.">
        <title>Megaphylogeny resolves global patterns of mushroom evolution.</title>
        <authorList>
            <person name="Varga T."/>
            <person name="Krizsan K."/>
            <person name="Foldi C."/>
            <person name="Dima B."/>
            <person name="Sanchez-Garcia M."/>
            <person name="Sanchez-Ramirez S."/>
            <person name="Szollosi G.J."/>
            <person name="Szarkandi J.G."/>
            <person name="Papp V."/>
            <person name="Albert L."/>
            <person name="Andreopoulos W."/>
            <person name="Angelini C."/>
            <person name="Antonin V."/>
            <person name="Barry K.W."/>
            <person name="Bougher N.L."/>
            <person name="Buchanan P."/>
            <person name="Buyck B."/>
            <person name="Bense V."/>
            <person name="Catcheside P."/>
            <person name="Chovatia M."/>
            <person name="Cooper J."/>
            <person name="Damon W."/>
            <person name="Desjardin D."/>
            <person name="Finy P."/>
            <person name="Geml J."/>
            <person name="Haridas S."/>
            <person name="Hughes K."/>
            <person name="Justo A."/>
            <person name="Karasinski D."/>
            <person name="Kautmanova I."/>
            <person name="Kiss B."/>
            <person name="Kocsube S."/>
            <person name="Kotiranta H."/>
            <person name="LaButti K.M."/>
            <person name="Lechner B.E."/>
            <person name="Liimatainen K."/>
            <person name="Lipzen A."/>
            <person name="Lukacs Z."/>
            <person name="Mihaltcheva S."/>
            <person name="Morgado L.N."/>
            <person name="Niskanen T."/>
            <person name="Noordeloos M.E."/>
            <person name="Ohm R.A."/>
            <person name="Ortiz-Santana B."/>
            <person name="Ovrebo C."/>
            <person name="Racz N."/>
            <person name="Riley R."/>
            <person name="Savchenko A."/>
            <person name="Shiryaev A."/>
            <person name="Soop K."/>
            <person name="Spirin V."/>
            <person name="Szebenyi C."/>
            <person name="Tomsovsky M."/>
            <person name="Tulloss R.E."/>
            <person name="Uehling J."/>
            <person name="Grigoriev I.V."/>
            <person name="Vagvolgyi C."/>
            <person name="Papp T."/>
            <person name="Martin F.M."/>
            <person name="Miettinen O."/>
            <person name="Hibbett D.S."/>
            <person name="Nagy L.G."/>
        </authorList>
    </citation>
    <scope>NUCLEOTIDE SEQUENCE [LARGE SCALE GENOMIC DNA]</scope>
    <source>
        <strain evidence="2 3">CBS 121175</strain>
    </source>
</reference>
<evidence type="ECO:0000313" key="2">
    <source>
        <dbReference type="EMBL" id="TFK17724.1"/>
    </source>
</evidence>
<organism evidence="2 3">
    <name type="scientific">Coprinopsis marcescibilis</name>
    <name type="common">Agaric fungus</name>
    <name type="synonym">Psathyrella marcescibilis</name>
    <dbReference type="NCBI Taxonomy" id="230819"/>
    <lineage>
        <taxon>Eukaryota</taxon>
        <taxon>Fungi</taxon>
        <taxon>Dikarya</taxon>
        <taxon>Basidiomycota</taxon>
        <taxon>Agaricomycotina</taxon>
        <taxon>Agaricomycetes</taxon>
        <taxon>Agaricomycetidae</taxon>
        <taxon>Agaricales</taxon>
        <taxon>Agaricineae</taxon>
        <taxon>Psathyrellaceae</taxon>
        <taxon>Coprinopsis</taxon>
    </lineage>
</organism>
<proteinExistence type="predicted"/>
<evidence type="ECO:0000259" key="1">
    <source>
        <dbReference type="Pfam" id="PF20209"/>
    </source>
</evidence>
<dbReference type="OrthoDB" id="3221862at2759"/>
<protein>
    <recommendedName>
        <fullName evidence="1">DUF6570 domain-containing protein</fullName>
    </recommendedName>
</protein>